<feature type="transmembrane region" description="Helical" evidence="1">
    <location>
        <begin position="273"/>
        <end position="292"/>
    </location>
</feature>
<name>A0A2S9QKV1_9MICO</name>
<proteinExistence type="predicted"/>
<evidence type="ECO:0008006" key="4">
    <source>
        <dbReference type="Google" id="ProtNLM"/>
    </source>
</evidence>
<dbReference type="RefSeq" id="WP_105806154.1">
    <property type="nucleotide sequence ID" value="NZ_MWZD01000022.1"/>
</dbReference>
<dbReference type="OrthoDB" id="3169698at2"/>
<feature type="transmembrane region" description="Helical" evidence="1">
    <location>
        <begin position="188"/>
        <end position="209"/>
    </location>
</feature>
<feature type="transmembrane region" description="Helical" evidence="1">
    <location>
        <begin position="438"/>
        <end position="457"/>
    </location>
</feature>
<feature type="transmembrane region" description="Helical" evidence="1">
    <location>
        <begin position="298"/>
        <end position="317"/>
    </location>
</feature>
<feature type="transmembrane region" description="Helical" evidence="1">
    <location>
        <begin position="247"/>
        <end position="266"/>
    </location>
</feature>
<evidence type="ECO:0000256" key="1">
    <source>
        <dbReference type="SAM" id="Phobius"/>
    </source>
</evidence>
<feature type="transmembrane region" description="Helical" evidence="1">
    <location>
        <begin position="33"/>
        <end position="58"/>
    </location>
</feature>
<feature type="transmembrane region" description="Helical" evidence="1">
    <location>
        <begin position="469"/>
        <end position="488"/>
    </location>
</feature>
<keyword evidence="1" id="KW-1133">Transmembrane helix</keyword>
<gene>
    <name evidence="2" type="ORF">B4915_12480</name>
</gene>
<sequence length="635" mass="67894">MTWLTAVLAALAAAALLLVPGLLTGWCIGLRRLWLWALAPAVSVTLLCAGSVVLPLLGLSWTPLWALLFAAVFGALVVLLFRFVLRARFAAPEAESGRRWPTVVAWAFCAVMLLGITVSGIGAPSNFSQTFDNVFHLNAIALIGDTGNASPFEIARLTSPDGGGEFYPNGWHALVQLTQQLSGGSIPLAINAFNLAVVAIVWPLGMLLLSRQVAGSSRTATLATGVLAAAFPAVPVNLLHYGVLYPFFFGMALAPATLAVVLNLLGTSRERRVSTIAPLIVLLAGVAFAISIAHPGAMLAVLAVTVPVATVALCAGWRGIGTRRRLWRAAGYAVFFAIGLAMLIGLRQGDWWGARMSPAEAAWQTVSLSLWGYGMPLLTAALMVLGIVLAVRRRDRVGAAAVGMWLVAAVLFFVTAGLSNYWLRLPTWVWYGDAPRLAALYPIVVVPLAVLAVRWLVDLVSRRAPRAWVPEAVVLLVVSAVALSTAGYPELLRGMRDGYTAKADSALLSTDELKLLERLPQEVGEDEVIAGNPWTGTSLAFAFAERRVVLPHILMNEVGKDRSLVMEHLDDAKSDPAVCDAADRLGVRFVLDFGDREVHGGDHDYAGIDNLEDSGAFELVDQQGDARLFRLTACD</sequence>
<accession>A0A2S9QKV1</accession>
<reference evidence="2 3" key="1">
    <citation type="journal article" date="2017" name="New Microbes New Infect">
        <title>Genome sequence of 'Leucobacter massiliensis' sp. nov. isolated from human pharynx after travel to the 2014 Hajj.</title>
        <authorList>
            <person name="Leangapichart T."/>
            <person name="Gautret P."/>
            <person name="Nguyen T.T."/>
            <person name="Armstrong N."/>
            <person name="Rolain J.M."/>
        </authorList>
    </citation>
    <scope>NUCLEOTIDE SEQUENCE [LARGE SCALE GENOMIC DNA]</scope>
    <source>
        <strain evidence="2 3">122RC15</strain>
    </source>
</reference>
<evidence type="ECO:0000313" key="2">
    <source>
        <dbReference type="EMBL" id="PRI10221.1"/>
    </source>
</evidence>
<keyword evidence="1" id="KW-0472">Membrane</keyword>
<dbReference type="InterPro" id="IPR046671">
    <property type="entry name" value="DUF6541"/>
</dbReference>
<keyword evidence="3" id="KW-1185">Reference proteome</keyword>
<comment type="caution">
    <text evidence="2">The sequence shown here is derived from an EMBL/GenBank/DDBJ whole genome shotgun (WGS) entry which is preliminary data.</text>
</comment>
<feature type="transmembrane region" description="Helical" evidence="1">
    <location>
        <begin position="397"/>
        <end position="418"/>
    </location>
</feature>
<feature type="transmembrane region" description="Helical" evidence="1">
    <location>
        <begin position="64"/>
        <end position="83"/>
    </location>
</feature>
<dbReference type="EMBL" id="MWZD01000022">
    <property type="protein sequence ID" value="PRI10221.1"/>
    <property type="molecule type" value="Genomic_DNA"/>
</dbReference>
<feature type="transmembrane region" description="Helical" evidence="1">
    <location>
        <begin position="103"/>
        <end position="123"/>
    </location>
</feature>
<feature type="transmembrane region" description="Helical" evidence="1">
    <location>
        <begin position="329"/>
        <end position="348"/>
    </location>
</feature>
<feature type="transmembrane region" description="Helical" evidence="1">
    <location>
        <begin position="221"/>
        <end position="241"/>
    </location>
</feature>
<feature type="transmembrane region" description="Helical" evidence="1">
    <location>
        <begin position="6"/>
        <end position="26"/>
    </location>
</feature>
<protein>
    <recommendedName>
        <fullName evidence="4">Glycosyltransferase RgtA/B/C/D-like domain-containing protein</fullName>
    </recommendedName>
</protein>
<evidence type="ECO:0000313" key="3">
    <source>
        <dbReference type="Proteomes" id="UP000238650"/>
    </source>
</evidence>
<dbReference type="Proteomes" id="UP000238650">
    <property type="component" value="Unassembled WGS sequence"/>
</dbReference>
<feature type="transmembrane region" description="Helical" evidence="1">
    <location>
        <begin position="368"/>
        <end position="390"/>
    </location>
</feature>
<organism evidence="2 3">
    <name type="scientific">Leucobacter massiliensis</name>
    <dbReference type="NCBI Taxonomy" id="1686285"/>
    <lineage>
        <taxon>Bacteria</taxon>
        <taxon>Bacillati</taxon>
        <taxon>Actinomycetota</taxon>
        <taxon>Actinomycetes</taxon>
        <taxon>Micrococcales</taxon>
        <taxon>Microbacteriaceae</taxon>
        <taxon>Leucobacter</taxon>
    </lineage>
</organism>
<dbReference type="AlphaFoldDB" id="A0A2S9QKV1"/>
<keyword evidence="1" id="KW-0812">Transmembrane</keyword>
<dbReference type="Pfam" id="PF20176">
    <property type="entry name" value="DUF6541"/>
    <property type="match status" value="1"/>
</dbReference>